<evidence type="ECO:0000313" key="10">
    <source>
        <dbReference type="Proteomes" id="UP000595332"/>
    </source>
</evidence>
<dbReference type="KEGG" id="njp:NEJAP_1741"/>
<name>A0A7R6PGC9_9GAMM</name>
<dbReference type="AlphaFoldDB" id="A0A7R6PGC9"/>
<dbReference type="FunFam" id="3.90.850.10:FF:000002">
    <property type="entry name" value="2-hydroxyhepta-2,4-diene-1,7-dioate isomerase"/>
    <property type="match status" value="1"/>
</dbReference>
<dbReference type="InterPro" id="IPR051121">
    <property type="entry name" value="FAH"/>
</dbReference>
<keyword evidence="10" id="KW-1185">Reference proteome</keyword>
<evidence type="ECO:0000256" key="4">
    <source>
        <dbReference type="ARBA" id="ARBA00052790"/>
    </source>
</evidence>
<evidence type="ECO:0000256" key="6">
    <source>
        <dbReference type="ARBA" id="ARBA00060569"/>
    </source>
</evidence>
<evidence type="ECO:0000256" key="3">
    <source>
        <dbReference type="ARBA" id="ARBA00051258"/>
    </source>
</evidence>
<feature type="domain" description="Fumarylacetoacetase-like C-terminal" evidence="8">
    <location>
        <begin position="72"/>
        <end position="276"/>
    </location>
</feature>
<protein>
    <submittedName>
        <fullName evidence="9">2-hydroxyhepta-2,4-diene-1,7-dioate isomerase</fullName>
        <ecNumber evidence="9">5.3.3.-</ecNumber>
    </submittedName>
</protein>
<reference evidence="9 10" key="1">
    <citation type="journal article" date="2008" name="Int. J. Syst. Evol. Microbiol.">
        <title>Neptunomonas japonica sp. nov., an Osedax japonicus symbiont-like bacterium isolated from sediment adjacent to sperm whale carcasses off Kagoshima, Japan.</title>
        <authorList>
            <person name="Miyazaki M."/>
            <person name="Nogi Y."/>
            <person name="Fujiwara Y."/>
            <person name="Kawato M."/>
            <person name="Kubokawa K."/>
            <person name="Horikoshi K."/>
        </authorList>
    </citation>
    <scope>NUCLEOTIDE SEQUENCE [LARGE SCALE GENOMIC DNA]</scope>
    <source>
        <strain evidence="9 10">JAMM 1380</strain>
    </source>
</reference>
<dbReference type="EC" id="5.3.3.-" evidence="9"/>
<accession>A0A7R6PGC9</accession>
<dbReference type="Proteomes" id="UP000595332">
    <property type="component" value="Chromosome"/>
</dbReference>
<dbReference type="GO" id="GO:0008704">
    <property type="term" value="F:5-carboxymethyl-2-hydroxymuconate delta-isomerase activity"/>
    <property type="evidence" value="ECO:0007669"/>
    <property type="project" value="UniProtKB-EC"/>
</dbReference>
<proteinExistence type="inferred from homology"/>
<comment type="pathway">
    <text evidence="6">Aromatic compound metabolism; 4-hydroxyphenylacetate degradation; pyruvate and succinate semialdehyde from 4-hydroxyphenylacetate: step 4/7.</text>
</comment>
<organism evidence="9 10">
    <name type="scientific">Neptunomonas japonica JAMM 1380</name>
    <dbReference type="NCBI Taxonomy" id="1441457"/>
    <lineage>
        <taxon>Bacteria</taxon>
        <taxon>Pseudomonadati</taxon>
        <taxon>Pseudomonadota</taxon>
        <taxon>Gammaproteobacteria</taxon>
        <taxon>Oceanospirillales</taxon>
        <taxon>Oceanospirillaceae</taxon>
        <taxon>Neptunomonas</taxon>
    </lineage>
</organism>
<dbReference type="GO" id="GO:0046872">
    <property type="term" value="F:metal ion binding"/>
    <property type="evidence" value="ECO:0007669"/>
    <property type="project" value="UniProtKB-KW"/>
</dbReference>
<dbReference type="InterPro" id="IPR036663">
    <property type="entry name" value="Fumarylacetoacetase_C_sf"/>
</dbReference>
<comment type="similarity">
    <text evidence="1">Belongs to the FAH family.</text>
</comment>
<evidence type="ECO:0000313" key="9">
    <source>
        <dbReference type="EMBL" id="BBB29692.1"/>
    </source>
</evidence>
<evidence type="ECO:0000256" key="1">
    <source>
        <dbReference type="ARBA" id="ARBA00010211"/>
    </source>
</evidence>
<gene>
    <name evidence="9" type="ORF">NEJAP_1741</name>
</gene>
<dbReference type="Gene3D" id="3.90.850.10">
    <property type="entry name" value="Fumarylacetoacetase-like, C-terminal domain"/>
    <property type="match status" value="1"/>
</dbReference>
<evidence type="ECO:0000256" key="5">
    <source>
        <dbReference type="ARBA" id="ARBA00057150"/>
    </source>
</evidence>
<sequence length="279" mass="30407">MKLVRFGLENNERPGVVDSKGKIRDLSSVISDLEGDNLSPESLEKLKAIDIEKLALAPSDVRLGPPVTGVRKIVCVGLNYRDHAEECKLDIPEEPLLFMKAASSISGPFDDIVFPKGSEKGDWEVELGIVIGSKATNVEECSADKYIAGYCIVNDVCERAFQLEHGGQWCKGKSADTFAPIGPWLVTTDEIKPDSLPIALNRNGERMQDSNTKHLIFNVAQLVSYISKYMTLETGDIIATGTPGGVGLGYIPPKYLKPGDELELSISGLGVQRQVVRFN</sequence>
<dbReference type="GO" id="GO:0019752">
    <property type="term" value="P:carboxylic acid metabolic process"/>
    <property type="evidence" value="ECO:0007669"/>
    <property type="project" value="UniProtKB-ARBA"/>
</dbReference>
<dbReference type="PANTHER" id="PTHR42796:SF4">
    <property type="entry name" value="FUMARYLACETOACETATE HYDROLASE DOMAIN-CONTAINING PROTEIN 2A"/>
    <property type="match status" value="1"/>
</dbReference>
<dbReference type="RefSeq" id="WP_201350290.1">
    <property type="nucleotide sequence ID" value="NZ_AP014546.1"/>
</dbReference>
<comment type="pathway">
    <text evidence="7">Aromatic compound metabolism; 4-hydroxyphenylacetate degradation; pyruvate and succinate semialdehyde from 4-hydroxyphenylacetate: step 5/7.</text>
</comment>
<evidence type="ECO:0000256" key="2">
    <source>
        <dbReference type="ARBA" id="ARBA00022723"/>
    </source>
</evidence>
<dbReference type="EMBL" id="AP014546">
    <property type="protein sequence ID" value="BBB29692.1"/>
    <property type="molecule type" value="Genomic_DNA"/>
</dbReference>
<evidence type="ECO:0000256" key="7">
    <source>
        <dbReference type="ARBA" id="ARBA00060680"/>
    </source>
</evidence>
<comment type="catalytic activity">
    <reaction evidence="3">
        <text>(3E,5R)-5-carboxy-2-oxohept-3-enedioate + H(+) = (4Z)-2-oxohept-4-enedioate + CO2</text>
        <dbReference type="Rhea" id="RHEA:14397"/>
        <dbReference type="ChEBI" id="CHEBI:15378"/>
        <dbReference type="ChEBI" id="CHEBI:16526"/>
        <dbReference type="ChEBI" id="CHEBI:87491"/>
        <dbReference type="ChEBI" id="CHEBI:87507"/>
        <dbReference type="EC" id="4.1.1.68"/>
    </reaction>
</comment>
<dbReference type="Pfam" id="PF01557">
    <property type="entry name" value="FAA_hydrolase"/>
    <property type="match status" value="1"/>
</dbReference>
<comment type="catalytic activity">
    <reaction evidence="4">
        <text>(2E,4Z)-5-hydroxypenta-2,4-diene-1,2,5-tricarboxylate = (3E,5R)-5-carboxy-2-oxohept-3-enedioate</text>
        <dbReference type="Rhea" id="RHEA:18813"/>
        <dbReference type="ChEBI" id="CHEBI:47961"/>
        <dbReference type="ChEBI" id="CHEBI:87491"/>
        <dbReference type="EC" id="5.3.3.10"/>
    </reaction>
</comment>
<dbReference type="GO" id="GO:0018800">
    <property type="term" value="F:5-oxopent-3-ene-1,2,5-tricarboxylate decarboxylase activity"/>
    <property type="evidence" value="ECO:0007669"/>
    <property type="project" value="UniProtKB-EC"/>
</dbReference>
<keyword evidence="9" id="KW-0413">Isomerase</keyword>
<comment type="function">
    <text evidence="5">Decarboxylates OPET (5-oxo-pent-3-ene-1,2,5-tricarboxylic acid) into HHDD (2-hydroxy-hept-2,4-diene-1,7-dioate) and isomerizes it to OHED (2-oxo-hept-3-ene-1,7-dioate).</text>
</comment>
<keyword evidence="2" id="KW-0479">Metal-binding</keyword>
<dbReference type="PANTHER" id="PTHR42796">
    <property type="entry name" value="FUMARYLACETOACETATE HYDROLASE DOMAIN-CONTAINING PROTEIN 2A-RELATED"/>
    <property type="match status" value="1"/>
</dbReference>
<dbReference type="InterPro" id="IPR011234">
    <property type="entry name" value="Fumarylacetoacetase-like_C"/>
</dbReference>
<evidence type="ECO:0000259" key="8">
    <source>
        <dbReference type="Pfam" id="PF01557"/>
    </source>
</evidence>
<dbReference type="SUPFAM" id="SSF56529">
    <property type="entry name" value="FAH"/>
    <property type="match status" value="1"/>
</dbReference>